<feature type="region of interest" description="Disordered" evidence="1">
    <location>
        <begin position="395"/>
        <end position="429"/>
    </location>
</feature>
<accession>A0AAD6ZUL0</accession>
<sequence>MVLVSWFPGFKPNQEHHYAEYRSERRTVRRLYAAKIPGQKSSVTVATYQGESAEELCSTASSGNIHATIFHDGAIYNFLNGDTEKFNIDLIPFQQFLELHRQSHLAAAYVYACTAVRNYFVSTFQHDVDDDECTFFVRRSTGRICVDLAPGNTSLYAYYYLDQRSDQSEFKSLNTPSLEAAALGFFTLEEYHGICYWEFSQCRDVWVYNLITTAISLTVWYLDLDYWLSQANHIFKHLKISSNFEDYGMNSTSSLSAIRVDLPRQFYWTMFSFASAYARLQKTHSNAFCFSAHPRIFKLANVCSSGQTAQHIGPLIQLDAERLSSEDAASLGFPTTQLSTLVVGCSWDASVYAGIRQFHQAKGFDPESQDVAQHLGRPLYELSSKINVPFAHIEDQKSCPASDGDAPTRVTTEEEFESGSEVSDTNHGK</sequence>
<protein>
    <submittedName>
        <fullName evidence="2">Uncharacterized protein</fullName>
    </submittedName>
</protein>
<proteinExistence type="predicted"/>
<name>A0AAD6ZUL0_9AGAR</name>
<gene>
    <name evidence="2" type="ORF">DFH08DRAFT_811782</name>
</gene>
<reference evidence="2" key="1">
    <citation type="submission" date="2023-03" db="EMBL/GenBank/DDBJ databases">
        <title>Massive genome expansion in bonnet fungi (Mycena s.s.) driven by repeated elements and novel gene families across ecological guilds.</title>
        <authorList>
            <consortium name="Lawrence Berkeley National Laboratory"/>
            <person name="Harder C.B."/>
            <person name="Miyauchi S."/>
            <person name="Viragh M."/>
            <person name="Kuo A."/>
            <person name="Thoen E."/>
            <person name="Andreopoulos B."/>
            <person name="Lu D."/>
            <person name="Skrede I."/>
            <person name="Drula E."/>
            <person name="Henrissat B."/>
            <person name="Morin E."/>
            <person name="Kohler A."/>
            <person name="Barry K."/>
            <person name="LaButti K."/>
            <person name="Morin E."/>
            <person name="Salamov A."/>
            <person name="Lipzen A."/>
            <person name="Mereny Z."/>
            <person name="Hegedus B."/>
            <person name="Baldrian P."/>
            <person name="Stursova M."/>
            <person name="Weitz H."/>
            <person name="Taylor A."/>
            <person name="Grigoriev I.V."/>
            <person name="Nagy L.G."/>
            <person name="Martin F."/>
            <person name="Kauserud H."/>
        </authorList>
    </citation>
    <scope>NUCLEOTIDE SEQUENCE</scope>
    <source>
        <strain evidence="2">CBHHK002</strain>
    </source>
</reference>
<keyword evidence="3" id="KW-1185">Reference proteome</keyword>
<evidence type="ECO:0000313" key="3">
    <source>
        <dbReference type="Proteomes" id="UP001218218"/>
    </source>
</evidence>
<evidence type="ECO:0000256" key="1">
    <source>
        <dbReference type="SAM" id="MobiDB-lite"/>
    </source>
</evidence>
<evidence type="ECO:0000313" key="2">
    <source>
        <dbReference type="EMBL" id="KAJ7340564.1"/>
    </source>
</evidence>
<comment type="caution">
    <text evidence="2">The sequence shown here is derived from an EMBL/GenBank/DDBJ whole genome shotgun (WGS) entry which is preliminary data.</text>
</comment>
<dbReference type="EMBL" id="JARIHO010000026">
    <property type="protein sequence ID" value="KAJ7340564.1"/>
    <property type="molecule type" value="Genomic_DNA"/>
</dbReference>
<dbReference type="Proteomes" id="UP001218218">
    <property type="component" value="Unassembled WGS sequence"/>
</dbReference>
<dbReference type="AlphaFoldDB" id="A0AAD6ZUL0"/>
<organism evidence="2 3">
    <name type="scientific">Mycena albidolilacea</name>
    <dbReference type="NCBI Taxonomy" id="1033008"/>
    <lineage>
        <taxon>Eukaryota</taxon>
        <taxon>Fungi</taxon>
        <taxon>Dikarya</taxon>
        <taxon>Basidiomycota</taxon>
        <taxon>Agaricomycotina</taxon>
        <taxon>Agaricomycetes</taxon>
        <taxon>Agaricomycetidae</taxon>
        <taxon>Agaricales</taxon>
        <taxon>Marasmiineae</taxon>
        <taxon>Mycenaceae</taxon>
        <taxon>Mycena</taxon>
    </lineage>
</organism>